<dbReference type="Proteomes" id="UP000231480">
    <property type="component" value="Unassembled WGS sequence"/>
</dbReference>
<dbReference type="InterPro" id="IPR008218">
    <property type="entry name" value="ATPase_V1-cplx_f_g_su"/>
</dbReference>
<sequence>MKLAILGSQNSTLGFKAIGFDVFSDLTKINLDDYGILFIAEDWAEKFYKEINEISTRTLPAIITLPTAQGATKESLKNLKKIIEKAVGSDILKLE</sequence>
<accession>A0A2G9YE22</accession>
<dbReference type="GO" id="GO:0016787">
    <property type="term" value="F:hydrolase activity"/>
    <property type="evidence" value="ECO:0007669"/>
    <property type="project" value="UniProtKB-KW"/>
</dbReference>
<keyword evidence="3" id="KW-0406">Ion transport</keyword>
<evidence type="ECO:0000313" key="4">
    <source>
        <dbReference type="EMBL" id="PIP16983.1"/>
    </source>
</evidence>
<comment type="similarity">
    <text evidence="1">Belongs to the V-ATPase F subunit family.</text>
</comment>
<dbReference type="AlphaFoldDB" id="A0A2G9YE22"/>
<protein>
    <submittedName>
        <fullName evidence="4">V-type ATP synthase subunit F</fullName>
        <ecNumber evidence="4">3.6.3.14</ecNumber>
    </submittedName>
</protein>
<dbReference type="Gene3D" id="3.40.50.10580">
    <property type="entry name" value="ATPase, V1 complex, subunit F"/>
    <property type="match status" value="1"/>
</dbReference>
<evidence type="ECO:0000313" key="5">
    <source>
        <dbReference type="Proteomes" id="UP000231480"/>
    </source>
</evidence>
<gene>
    <name evidence="4" type="ORF">COX44_02420</name>
</gene>
<evidence type="ECO:0000256" key="3">
    <source>
        <dbReference type="ARBA" id="ARBA00023065"/>
    </source>
</evidence>
<dbReference type="InterPro" id="IPR036906">
    <property type="entry name" value="ATPase_V1_fsu_sf"/>
</dbReference>
<dbReference type="GO" id="GO:0046961">
    <property type="term" value="F:proton-transporting ATPase activity, rotational mechanism"/>
    <property type="evidence" value="ECO:0007669"/>
    <property type="project" value="InterPro"/>
</dbReference>
<organism evidence="4 5">
    <name type="scientific">Candidatus Portnoybacteria bacterium CG23_combo_of_CG06-09_8_20_14_all_37_13</name>
    <dbReference type="NCBI Taxonomy" id="1974819"/>
    <lineage>
        <taxon>Bacteria</taxon>
        <taxon>Candidatus Portnoyibacteriota</taxon>
    </lineage>
</organism>
<dbReference type="EC" id="3.6.3.14" evidence="4"/>
<dbReference type="SUPFAM" id="SSF159468">
    <property type="entry name" value="AtpF-like"/>
    <property type="match status" value="1"/>
</dbReference>
<name>A0A2G9YE22_9BACT</name>
<evidence type="ECO:0000256" key="2">
    <source>
        <dbReference type="ARBA" id="ARBA00022448"/>
    </source>
</evidence>
<dbReference type="EMBL" id="PCRH01000054">
    <property type="protein sequence ID" value="PIP16983.1"/>
    <property type="molecule type" value="Genomic_DNA"/>
</dbReference>
<keyword evidence="2" id="KW-0813">Transport</keyword>
<reference evidence="4 5" key="1">
    <citation type="submission" date="2017-09" db="EMBL/GenBank/DDBJ databases">
        <title>Depth-based differentiation of microbial function through sediment-hosted aquifers and enrichment of novel symbionts in the deep terrestrial subsurface.</title>
        <authorList>
            <person name="Probst A.J."/>
            <person name="Ladd B."/>
            <person name="Jarett J.K."/>
            <person name="Geller-Mcgrath D.E."/>
            <person name="Sieber C.M."/>
            <person name="Emerson J.B."/>
            <person name="Anantharaman K."/>
            <person name="Thomas B.C."/>
            <person name="Malmstrom R."/>
            <person name="Stieglmeier M."/>
            <person name="Klingl A."/>
            <person name="Woyke T."/>
            <person name="Ryan C.M."/>
            <person name="Banfield J.F."/>
        </authorList>
    </citation>
    <scope>NUCLEOTIDE SEQUENCE [LARGE SCALE GENOMIC DNA]</scope>
    <source>
        <strain evidence="4">CG23_combo_of_CG06-09_8_20_14_all_37_13</strain>
    </source>
</reference>
<dbReference type="Pfam" id="PF01990">
    <property type="entry name" value="ATP-synt_F"/>
    <property type="match status" value="1"/>
</dbReference>
<proteinExistence type="inferred from homology"/>
<keyword evidence="4" id="KW-0378">Hydrolase</keyword>
<comment type="caution">
    <text evidence="4">The sequence shown here is derived from an EMBL/GenBank/DDBJ whole genome shotgun (WGS) entry which is preliminary data.</text>
</comment>
<evidence type="ECO:0000256" key="1">
    <source>
        <dbReference type="ARBA" id="ARBA00010148"/>
    </source>
</evidence>